<evidence type="ECO:0000313" key="1">
    <source>
        <dbReference type="EMBL" id="MBB5641106.1"/>
    </source>
</evidence>
<dbReference type="AlphaFoldDB" id="A0A7W9E3I3"/>
<organism evidence="1 2">
    <name type="scientific">Cryobacterium roopkundense</name>
    <dbReference type="NCBI Taxonomy" id="1001240"/>
    <lineage>
        <taxon>Bacteria</taxon>
        <taxon>Bacillati</taxon>
        <taxon>Actinomycetota</taxon>
        <taxon>Actinomycetes</taxon>
        <taxon>Micrococcales</taxon>
        <taxon>Microbacteriaceae</taxon>
        <taxon>Cryobacterium</taxon>
    </lineage>
</organism>
<name>A0A7W9E3I3_9MICO</name>
<gene>
    <name evidence="1" type="ORF">BJ997_001654</name>
</gene>
<accession>A0A7W9E3I3</accession>
<dbReference type="Proteomes" id="UP000561726">
    <property type="component" value="Unassembled WGS sequence"/>
</dbReference>
<dbReference type="EMBL" id="JACHBQ010000001">
    <property type="protein sequence ID" value="MBB5641106.1"/>
    <property type="molecule type" value="Genomic_DNA"/>
</dbReference>
<comment type="caution">
    <text evidence="1">The sequence shown here is derived from an EMBL/GenBank/DDBJ whole genome shotgun (WGS) entry which is preliminary data.</text>
</comment>
<reference evidence="1 2" key="1">
    <citation type="submission" date="2020-08" db="EMBL/GenBank/DDBJ databases">
        <title>Sequencing the genomes of 1000 actinobacteria strains.</title>
        <authorList>
            <person name="Klenk H.-P."/>
        </authorList>
    </citation>
    <scope>NUCLEOTIDE SEQUENCE [LARGE SCALE GENOMIC DNA]</scope>
    <source>
        <strain evidence="1 2">DSM 21065</strain>
    </source>
</reference>
<evidence type="ECO:0000313" key="2">
    <source>
        <dbReference type="Proteomes" id="UP000561726"/>
    </source>
</evidence>
<protein>
    <submittedName>
        <fullName evidence="1">Uncharacterized protein</fullName>
    </submittedName>
</protein>
<sequence>MARTSSRRLFRYRIGYGIADRRHDNINGVTVEDGKQD</sequence>
<proteinExistence type="predicted"/>